<dbReference type="AlphaFoldDB" id="A0A5B7CRZ5"/>
<comment type="caution">
    <text evidence="2">The sequence shown here is derived from an EMBL/GenBank/DDBJ whole genome shotgun (WGS) entry which is preliminary data.</text>
</comment>
<evidence type="ECO:0000313" key="2">
    <source>
        <dbReference type="EMBL" id="MPC10283.1"/>
    </source>
</evidence>
<sequence>MCFIISGVEHRRVGGGGGGENKWGVDDGASAAAAAAAEVAAAASHSEDRAGFGQGVCTSSPPSTAPPSPRASLLSHSAALGWGRLESWGCGGGGGGRDRNSCHTISTREELACTDSFDCGRGRRSEM</sequence>
<reference evidence="2 3" key="1">
    <citation type="submission" date="2019-05" db="EMBL/GenBank/DDBJ databases">
        <title>Another draft genome of Portunus trituberculatus and its Hox gene families provides insights of decapod evolution.</title>
        <authorList>
            <person name="Jeong J.-H."/>
            <person name="Song I."/>
            <person name="Kim S."/>
            <person name="Choi T."/>
            <person name="Kim D."/>
            <person name="Ryu S."/>
            <person name="Kim W."/>
        </authorList>
    </citation>
    <scope>NUCLEOTIDE SEQUENCE [LARGE SCALE GENOMIC DNA]</scope>
    <source>
        <tissue evidence="2">Muscle</tissue>
    </source>
</reference>
<name>A0A5B7CRZ5_PORTR</name>
<evidence type="ECO:0000256" key="1">
    <source>
        <dbReference type="SAM" id="MobiDB-lite"/>
    </source>
</evidence>
<dbReference type="Proteomes" id="UP000324222">
    <property type="component" value="Unassembled WGS sequence"/>
</dbReference>
<accession>A0A5B7CRZ5</accession>
<keyword evidence="3" id="KW-1185">Reference proteome</keyword>
<gene>
    <name evidence="2" type="ORF">E2C01_002915</name>
</gene>
<evidence type="ECO:0000313" key="3">
    <source>
        <dbReference type="Proteomes" id="UP000324222"/>
    </source>
</evidence>
<proteinExistence type="predicted"/>
<organism evidence="2 3">
    <name type="scientific">Portunus trituberculatus</name>
    <name type="common">Swimming crab</name>
    <name type="synonym">Neptunus trituberculatus</name>
    <dbReference type="NCBI Taxonomy" id="210409"/>
    <lineage>
        <taxon>Eukaryota</taxon>
        <taxon>Metazoa</taxon>
        <taxon>Ecdysozoa</taxon>
        <taxon>Arthropoda</taxon>
        <taxon>Crustacea</taxon>
        <taxon>Multicrustacea</taxon>
        <taxon>Malacostraca</taxon>
        <taxon>Eumalacostraca</taxon>
        <taxon>Eucarida</taxon>
        <taxon>Decapoda</taxon>
        <taxon>Pleocyemata</taxon>
        <taxon>Brachyura</taxon>
        <taxon>Eubrachyura</taxon>
        <taxon>Portunoidea</taxon>
        <taxon>Portunidae</taxon>
        <taxon>Portuninae</taxon>
        <taxon>Portunus</taxon>
    </lineage>
</organism>
<dbReference type="EMBL" id="VSRR010000109">
    <property type="protein sequence ID" value="MPC10283.1"/>
    <property type="molecule type" value="Genomic_DNA"/>
</dbReference>
<protein>
    <submittedName>
        <fullName evidence="2">Uncharacterized protein</fullName>
    </submittedName>
</protein>
<feature type="region of interest" description="Disordered" evidence="1">
    <location>
        <begin position="43"/>
        <end position="73"/>
    </location>
</feature>